<dbReference type="ExpressionAtlas" id="A0A5S9Y7Y1">
    <property type="expression patterns" value="baseline and differential"/>
</dbReference>
<accession>A0A5S9Y7Y1</accession>
<dbReference type="Gene3D" id="3.30.420.10">
    <property type="entry name" value="Ribonuclease H-like superfamily/Ribonuclease H"/>
    <property type="match status" value="1"/>
</dbReference>
<dbReference type="Pfam" id="PF13966">
    <property type="entry name" value="zf-RVT"/>
    <property type="match status" value="1"/>
</dbReference>
<dbReference type="Pfam" id="PF13456">
    <property type="entry name" value="RVT_3"/>
    <property type="match status" value="1"/>
</dbReference>
<dbReference type="InterPro" id="IPR002156">
    <property type="entry name" value="RNaseH_domain"/>
</dbReference>
<dbReference type="InterPro" id="IPR036397">
    <property type="entry name" value="RNaseH_sf"/>
</dbReference>
<evidence type="ECO:0000313" key="4">
    <source>
        <dbReference type="Proteomes" id="UP000434276"/>
    </source>
</evidence>
<dbReference type="InterPro" id="IPR026960">
    <property type="entry name" value="RVT-Znf"/>
</dbReference>
<dbReference type="AlphaFoldDB" id="A0A5S9Y7Y1"/>
<dbReference type="PANTHER" id="PTHR34146:SF3">
    <property type="entry name" value="POLYNUCLEOTIDYL TRANSFERASE, RIBONUCLEASE H-LIKE SUPERFAMILY PROTEIN"/>
    <property type="match status" value="1"/>
</dbReference>
<gene>
    <name evidence="3" type="ORF">C24_LOCUS23429</name>
</gene>
<evidence type="ECO:0000313" key="3">
    <source>
        <dbReference type="EMBL" id="CAA0405280.1"/>
    </source>
</evidence>
<reference evidence="3 4" key="1">
    <citation type="submission" date="2019-12" db="EMBL/GenBank/DDBJ databases">
        <authorList>
            <person name="Jiao W.-B."/>
            <person name="Schneeberger K."/>
        </authorList>
    </citation>
    <scope>NUCLEOTIDE SEQUENCE [LARGE SCALE GENOMIC DNA]</scope>
    <source>
        <strain evidence="4">cv. C24</strain>
    </source>
</reference>
<organism evidence="3 4">
    <name type="scientific">Arabidopsis thaliana</name>
    <name type="common">Mouse-ear cress</name>
    <dbReference type="NCBI Taxonomy" id="3702"/>
    <lineage>
        <taxon>Eukaryota</taxon>
        <taxon>Viridiplantae</taxon>
        <taxon>Streptophyta</taxon>
        <taxon>Embryophyta</taxon>
        <taxon>Tracheophyta</taxon>
        <taxon>Spermatophyta</taxon>
        <taxon>Magnoliopsida</taxon>
        <taxon>eudicotyledons</taxon>
        <taxon>Gunneridae</taxon>
        <taxon>Pentapetalae</taxon>
        <taxon>rosids</taxon>
        <taxon>malvids</taxon>
        <taxon>Brassicales</taxon>
        <taxon>Brassicaceae</taxon>
        <taxon>Camelineae</taxon>
        <taxon>Arabidopsis</taxon>
    </lineage>
</organism>
<dbReference type="OrthoDB" id="1113032at2759"/>
<protein>
    <recommendedName>
        <fullName evidence="5">Reverse transcriptase zinc-binding domain-containing protein</fullName>
    </recommendedName>
</protein>
<dbReference type="PANTHER" id="PTHR34146">
    <property type="entry name" value="POLYNUCLEOTIDYL TRANSFERASE, RIBONUCLEASE H-LIKE SUPERFAMILY PROTEIN-RELATED"/>
    <property type="match status" value="1"/>
</dbReference>
<sequence length="423" mass="48673">MPLEATLRQICPLDLTAATTEIKSQSSYASRSIYQGTKLLSYGIKFVVGTSKQTHVWRDPWLPTHPPRPPKGPGAAKYPHMKVSELLNQNNWNVQLLDQLIDPEDVSHIKHIRPSIIGIEDMISWMYTSHGKYSLKSGYQQLRNKPHDHTTTPSPNLFPTIWSLNLPPKIKHFWWKSLHDALPTGEILKRRKIVSDDMCIQCGEAQENTNHLLYQCRVSKEIWEQNPAAPISGTSWTNNSLVHNIALMLGLTTKQRKEVSLFPFIGWRIWKMRNELLFNNKRWSIPDIINKALLDYQQWQESLNIHRHDIDQKEQHKDNNIIKSLWDVLSKAQDYCCFVDASWLSLTDYAGIGWVLYDKNANIILKGMASIPPTTTLIEAEVEALRSTIVQLRNLGYKGVLFCGDPSTIYKNITIQDPKEEMK</sequence>
<dbReference type="Proteomes" id="UP000434276">
    <property type="component" value="Unassembled WGS sequence"/>
</dbReference>
<proteinExistence type="predicted"/>
<dbReference type="GO" id="GO:0003676">
    <property type="term" value="F:nucleic acid binding"/>
    <property type="evidence" value="ECO:0007669"/>
    <property type="project" value="InterPro"/>
</dbReference>
<evidence type="ECO:0000259" key="2">
    <source>
        <dbReference type="Pfam" id="PF13966"/>
    </source>
</evidence>
<name>A0A5S9Y7Y1_ARATH</name>
<evidence type="ECO:0008006" key="5">
    <source>
        <dbReference type="Google" id="ProtNLM"/>
    </source>
</evidence>
<feature type="domain" description="Reverse transcriptase zinc-binding" evidence="2">
    <location>
        <begin position="133"/>
        <end position="223"/>
    </location>
</feature>
<dbReference type="EMBL" id="CACSHJ010000096">
    <property type="protein sequence ID" value="CAA0405280.1"/>
    <property type="molecule type" value="Genomic_DNA"/>
</dbReference>
<dbReference type="GO" id="GO:0004523">
    <property type="term" value="F:RNA-DNA hybrid ribonuclease activity"/>
    <property type="evidence" value="ECO:0007669"/>
    <property type="project" value="InterPro"/>
</dbReference>
<evidence type="ECO:0000259" key="1">
    <source>
        <dbReference type="Pfam" id="PF13456"/>
    </source>
</evidence>
<feature type="domain" description="RNase H type-1" evidence="1">
    <location>
        <begin position="339"/>
        <end position="418"/>
    </location>
</feature>